<evidence type="ECO:0000256" key="10">
    <source>
        <dbReference type="ARBA" id="ARBA00023136"/>
    </source>
</evidence>
<evidence type="ECO:0000256" key="4">
    <source>
        <dbReference type="ARBA" id="ARBA00022475"/>
    </source>
</evidence>
<dbReference type="GO" id="GO:0005886">
    <property type="term" value="C:plasma membrane"/>
    <property type="evidence" value="ECO:0007669"/>
    <property type="project" value="UniProtKB-SubCell"/>
</dbReference>
<keyword evidence="10" id="KW-0472">Membrane</keyword>
<evidence type="ECO:0000256" key="6">
    <source>
        <dbReference type="ARBA" id="ARBA00022723"/>
    </source>
</evidence>
<dbReference type="FunFam" id="1.25.50.20:FF:000001">
    <property type="entry name" value="Aminopeptidase"/>
    <property type="match status" value="1"/>
</dbReference>
<accession>A0A0P4WG24</accession>
<keyword evidence="9" id="KW-0482">Metalloprotease</keyword>
<dbReference type="GO" id="GO:0006508">
    <property type="term" value="P:proteolysis"/>
    <property type="evidence" value="ECO:0007669"/>
    <property type="project" value="UniProtKB-KW"/>
</dbReference>
<comment type="cofactor">
    <cofactor evidence="1">
        <name>Zn(2+)</name>
        <dbReference type="ChEBI" id="CHEBI:29105"/>
    </cofactor>
</comment>
<keyword evidence="11" id="KW-1015">Disulfide bond</keyword>
<keyword evidence="12" id="KW-0325">Glycoprotein</keyword>
<protein>
    <recommendedName>
        <fullName evidence="13">ERAP1-like C-terminal domain-containing protein</fullName>
    </recommendedName>
</protein>
<evidence type="ECO:0000259" key="13">
    <source>
        <dbReference type="Pfam" id="PF11838"/>
    </source>
</evidence>
<evidence type="ECO:0000256" key="7">
    <source>
        <dbReference type="ARBA" id="ARBA00022801"/>
    </source>
</evidence>
<reference evidence="14" key="1">
    <citation type="submission" date="2015-09" db="EMBL/GenBank/DDBJ databases">
        <title>Scylla olivacea transcriptome.</title>
        <authorList>
            <person name="Ikhwanuddin M."/>
        </authorList>
    </citation>
    <scope>NUCLEOTIDE SEQUENCE</scope>
</reference>
<evidence type="ECO:0000256" key="2">
    <source>
        <dbReference type="ARBA" id="ARBA00004236"/>
    </source>
</evidence>
<feature type="domain" description="ERAP1-like C-terminal" evidence="13">
    <location>
        <begin position="1"/>
        <end position="267"/>
    </location>
</feature>
<keyword evidence="5" id="KW-0645">Protease</keyword>
<dbReference type="GO" id="GO:0042277">
    <property type="term" value="F:peptide binding"/>
    <property type="evidence" value="ECO:0007669"/>
    <property type="project" value="TreeGrafter"/>
</dbReference>
<dbReference type="PANTHER" id="PTHR11533:SF294">
    <property type="entry name" value="THYROTROPIN-RELEASING HORMONE-DEGRADING ECTOENZYME"/>
    <property type="match status" value="1"/>
</dbReference>
<keyword evidence="8" id="KW-0862">Zinc</keyword>
<proteinExistence type="inferred from homology"/>
<evidence type="ECO:0000256" key="9">
    <source>
        <dbReference type="ARBA" id="ARBA00023049"/>
    </source>
</evidence>
<dbReference type="Gene3D" id="1.25.50.20">
    <property type="match status" value="1"/>
</dbReference>
<dbReference type="AlphaFoldDB" id="A0A0P4WG24"/>
<name>A0A0P4WG24_SCYOL</name>
<dbReference type="InterPro" id="IPR024571">
    <property type="entry name" value="ERAP1-like_C_dom"/>
</dbReference>
<dbReference type="PANTHER" id="PTHR11533">
    <property type="entry name" value="PROTEASE M1 ZINC METALLOPROTEASE"/>
    <property type="match status" value="1"/>
</dbReference>
<evidence type="ECO:0000256" key="3">
    <source>
        <dbReference type="ARBA" id="ARBA00010136"/>
    </source>
</evidence>
<sequence>MSYSVAFKVFKYLDQEREYLPWKAAISSLTYVRSMFKLTGAYGALKNYMLNLVLPLYDVIGFDDNPNDLLQESLLRQTVLNWACVLGHQPCLDTAHQLYRQWMLHPHNESIFTPNIKWVVYCRGVEMGGEEEWNFAWSHYLKSNVASEKTRLLSAMGCTKKEWLLSRYLDMAFDDKSGIRKQDSQRVFSAVANNDMGRTLAWNYLRTNWKKIYDYFGGKAKSRLISSATNNFNTEQQLKEVMAFKEERGEELSAASRTVEREVEKVKNNMAWMKNNHNIIAEWLQNEGYTIKVKNV</sequence>
<dbReference type="InterPro" id="IPR050344">
    <property type="entry name" value="Peptidase_M1_aminopeptidases"/>
</dbReference>
<evidence type="ECO:0000313" key="14">
    <source>
        <dbReference type="EMBL" id="JAI65753.1"/>
    </source>
</evidence>
<dbReference type="GO" id="GO:0043171">
    <property type="term" value="P:peptide catabolic process"/>
    <property type="evidence" value="ECO:0007669"/>
    <property type="project" value="TreeGrafter"/>
</dbReference>
<keyword evidence="6" id="KW-0479">Metal-binding</keyword>
<comment type="similarity">
    <text evidence="3">Belongs to the peptidase M1 family.</text>
</comment>
<evidence type="ECO:0000256" key="5">
    <source>
        <dbReference type="ARBA" id="ARBA00022670"/>
    </source>
</evidence>
<dbReference type="GO" id="GO:0070006">
    <property type="term" value="F:metalloaminopeptidase activity"/>
    <property type="evidence" value="ECO:0007669"/>
    <property type="project" value="TreeGrafter"/>
</dbReference>
<dbReference type="GO" id="GO:0005737">
    <property type="term" value="C:cytoplasm"/>
    <property type="evidence" value="ECO:0007669"/>
    <property type="project" value="TreeGrafter"/>
</dbReference>
<organism evidence="14">
    <name type="scientific">Scylla olivacea</name>
    <name type="common">Orange mud crab</name>
    <name type="synonym">Cancer olivacea</name>
    <dbReference type="NCBI Taxonomy" id="85551"/>
    <lineage>
        <taxon>Eukaryota</taxon>
        <taxon>Metazoa</taxon>
        <taxon>Ecdysozoa</taxon>
        <taxon>Arthropoda</taxon>
        <taxon>Crustacea</taxon>
        <taxon>Multicrustacea</taxon>
        <taxon>Malacostraca</taxon>
        <taxon>Eumalacostraca</taxon>
        <taxon>Eucarida</taxon>
        <taxon>Decapoda</taxon>
        <taxon>Pleocyemata</taxon>
        <taxon>Brachyura</taxon>
        <taxon>Eubrachyura</taxon>
        <taxon>Portunoidea</taxon>
        <taxon>Portunidae</taxon>
        <taxon>Portuninae</taxon>
        <taxon>Scylla</taxon>
    </lineage>
</organism>
<comment type="subcellular location">
    <subcellularLocation>
        <location evidence="2">Cell membrane</location>
    </subcellularLocation>
</comment>
<keyword evidence="4" id="KW-1003">Cell membrane</keyword>
<keyword evidence="7" id="KW-0378">Hydrolase</keyword>
<evidence type="ECO:0000256" key="1">
    <source>
        <dbReference type="ARBA" id="ARBA00001947"/>
    </source>
</evidence>
<dbReference type="GO" id="GO:0008270">
    <property type="term" value="F:zinc ion binding"/>
    <property type="evidence" value="ECO:0007669"/>
    <property type="project" value="TreeGrafter"/>
</dbReference>
<evidence type="ECO:0000256" key="8">
    <source>
        <dbReference type="ARBA" id="ARBA00022833"/>
    </source>
</evidence>
<dbReference type="GO" id="GO:0005615">
    <property type="term" value="C:extracellular space"/>
    <property type="evidence" value="ECO:0007669"/>
    <property type="project" value="TreeGrafter"/>
</dbReference>
<dbReference type="EMBL" id="GDRN01057033">
    <property type="protein sequence ID" value="JAI65753.1"/>
    <property type="molecule type" value="Transcribed_RNA"/>
</dbReference>
<dbReference type="Pfam" id="PF11838">
    <property type="entry name" value="ERAP1_C"/>
    <property type="match status" value="1"/>
</dbReference>
<evidence type="ECO:0000256" key="11">
    <source>
        <dbReference type="ARBA" id="ARBA00023157"/>
    </source>
</evidence>
<evidence type="ECO:0000256" key="12">
    <source>
        <dbReference type="ARBA" id="ARBA00023180"/>
    </source>
</evidence>